<proteinExistence type="predicted"/>
<feature type="region of interest" description="Disordered" evidence="1">
    <location>
        <begin position="61"/>
        <end position="94"/>
    </location>
</feature>
<dbReference type="RefSeq" id="WP_258788427.1">
    <property type="nucleotide sequence ID" value="NZ_JANUGQ010000012.1"/>
</dbReference>
<reference evidence="2" key="1">
    <citation type="submission" date="2022-08" db="EMBL/GenBank/DDBJ databases">
        <authorList>
            <person name="Somphong A."/>
            <person name="Phongsopitanun W."/>
        </authorList>
    </citation>
    <scope>NUCLEOTIDE SEQUENCE</scope>
    <source>
        <strain evidence="2">LP05-1</strain>
    </source>
</reference>
<protein>
    <submittedName>
        <fullName evidence="2">Uncharacterized protein</fullName>
    </submittedName>
</protein>
<accession>A0ABT2CIF0</accession>
<evidence type="ECO:0000313" key="2">
    <source>
        <dbReference type="EMBL" id="MCS0637188.1"/>
    </source>
</evidence>
<organism evidence="2 3">
    <name type="scientific">Streptomyces pyxinae</name>
    <dbReference type="NCBI Taxonomy" id="2970734"/>
    <lineage>
        <taxon>Bacteria</taxon>
        <taxon>Bacillati</taxon>
        <taxon>Actinomycetota</taxon>
        <taxon>Actinomycetes</taxon>
        <taxon>Kitasatosporales</taxon>
        <taxon>Streptomycetaceae</taxon>
        <taxon>Streptomyces</taxon>
    </lineage>
</organism>
<dbReference type="EMBL" id="JANUGQ010000012">
    <property type="protein sequence ID" value="MCS0637188.1"/>
    <property type="molecule type" value="Genomic_DNA"/>
</dbReference>
<dbReference type="Proteomes" id="UP001431313">
    <property type="component" value="Unassembled WGS sequence"/>
</dbReference>
<sequence>MSSAPWTIESICDALGSPTLAQRFLGEINRVPAHEILPVFARWERIAKNMRHADERSREIIEHTQRGEEPPGDWIDGTGRLTPGMNEGGARGAA</sequence>
<evidence type="ECO:0000313" key="3">
    <source>
        <dbReference type="Proteomes" id="UP001431313"/>
    </source>
</evidence>
<comment type="caution">
    <text evidence="2">The sequence shown here is derived from an EMBL/GenBank/DDBJ whole genome shotgun (WGS) entry which is preliminary data.</text>
</comment>
<gene>
    <name evidence="2" type="ORF">NX801_16265</name>
</gene>
<keyword evidence="3" id="KW-1185">Reference proteome</keyword>
<evidence type="ECO:0000256" key="1">
    <source>
        <dbReference type="SAM" id="MobiDB-lite"/>
    </source>
</evidence>
<name>A0ABT2CIF0_9ACTN</name>